<reference evidence="2" key="1">
    <citation type="submission" date="2020-10" db="EMBL/GenBank/DDBJ databases">
        <title>High-Quality Genome Resource of Clonostachys rosea strain S41 by Oxford Nanopore Long-Read Sequencing.</title>
        <authorList>
            <person name="Wang H."/>
        </authorList>
    </citation>
    <scope>NUCLEOTIDE SEQUENCE</scope>
    <source>
        <strain evidence="2">S41</strain>
    </source>
</reference>
<keyword evidence="1" id="KW-0812">Transmembrane</keyword>
<dbReference type="AlphaFoldDB" id="A0A8H7NJT3"/>
<evidence type="ECO:0000256" key="1">
    <source>
        <dbReference type="SAM" id="Phobius"/>
    </source>
</evidence>
<evidence type="ECO:0000313" key="2">
    <source>
        <dbReference type="EMBL" id="KAF9756967.1"/>
    </source>
</evidence>
<sequence>MAVILPEINVPIMPYYLCGIYMPWSSTSSQTLTATTPGSRDSRRGLASFLLTERPLPTPEITECRRKSRSDPMRALAAASAGLAIGLHTFLALSASAAWGWARKLEASRKPAGPCVSGLMPEWSESTELGSR</sequence>
<feature type="transmembrane region" description="Helical" evidence="1">
    <location>
        <begin position="75"/>
        <end position="101"/>
    </location>
</feature>
<dbReference type="Proteomes" id="UP000616885">
    <property type="component" value="Unassembled WGS sequence"/>
</dbReference>
<organism evidence="2 3">
    <name type="scientific">Bionectria ochroleuca</name>
    <name type="common">Gliocladium roseum</name>
    <dbReference type="NCBI Taxonomy" id="29856"/>
    <lineage>
        <taxon>Eukaryota</taxon>
        <taxon>Fungi</taxon>
        <taxon>Dikarya</taxon>
        <taxon>Ascomycota</taxon>
        <taxon>Pezizomycotina</taxon>
        <taxon>Sordariomycetes</taxon>
        <taxon>Hypocreomycetidae</taxon>
        <taxon>Hypocreales</taxon>
        <taxon>Bionectriaceae</taxon>
        <taxon>Clonostachys</taxon>
    </lineage>
</organism>
<comment type="caution">
    <text evidence="2">The sequence shown here is derived from an EMBL/GenBank/DDBJ whole genome shotgun (WGS) entry which is preliminary data.</text>
</comment>
<gene>
    <name evidence="2" type="ORF">IM811_007911</name>
</gene>
<name>A0A8H7NJT3_BIOOC</name>
<keyword evidence="1" id="KW-0472">Membrane</keyword>
<proteinExistence type="predicted"/>
<dbReference type="EMBL" id="JADCTT010000002">
    <property type="protein sequence ID" value="KAF9756967.1"/>
    <property type="molecule type" value="Genomic_DNA"/>
</dbReference>
<accession>A0A8H7NJT3</accession>
<evidence type="ECO:0000313" key="3">
    <source>
        <dbReference type="Proteomes" id="UP000616885"/>
    </source>
</evidence>
<keyword evidence="1" id="KW-1133">Transmembrane helix</keyword>
<protein>
    <submittedName>
        <fullName evidence="2">Uncharacterized protein</fullName>
    </submittedName>
</protein>